<dbReference type="Proteomes" id="UP001162156">
    <property type="component" value="Unassembled WGS sequence"/>
</dbReference>
<comment type="caution">
    <text evidence="2">The sequence shown here is derived from an EMBL/GenBank/DDBJ whole genome shotgun (WGS) entry which is preliminary data.</text>
</comment>
<sequence length="26" mass="3133">MPPLVISIIYLTIYQWYLISLFEKGM</sequence>
<evidence type="ECO:0000313" key="3">
    <source>
        <dbReference type="Proteomes" id="UP001162156"/>
    </source>
</evidence>
<feature type="transmembrane region" description="Helical" evidence="1">
    <location>
        <begin position="6"/>
        <end position="22"/>
    </location>
</feature>
<name>A0AAV8WR65_9CUCU</name>
<evidence type="ECO:0000313" key="2">
    <source>
        <dbReference type="EMBL" id="KAJ8929003.1"/>
    </source>
</evidence>
<keyword evidence="3" id="KW-1185">Reference proteome</keyword>
<gene>
    <name evidence="2" type="ORF">NQ314_018362</name>
</gene>
<organism evidence="2 3">
    <name type="scientific">Rhamnusium bicolor</name>
    <dbReference type="NCBI Taxonomy" id="1586634"/>
    <lineage>
        <taxon>Eukaryota</taxon>
        <taxon>Metazoa</taxon>
        <taxon>Ecdysozoa</taxon>
        <taxon>Arthropoda</taxon>
        <taxon>Hexapoda</taxon>
        <taxon>Insecta</taxon>
        <taxon>Pterygota</taxon>
        <taxon>Neoptera</taxon>
        <taxon>Endopterygota</taxon>
        <taxon>Coleoptera</taxon>
        <taxon>Polyphaga</taxon>
        <taxon>Cucujiformia</taxon>
        <taxon>Chrysomeloidea</taxon>
        <taxon>Cerambycidae</taxon>
        <taxon>Lepturinae</taxon>
        <taxon>Rhagiini</taxon>
        <taxon>Rhamnusium</taxon>
    </lineage>
</organism>
<dbReference type="EMBL" id="JANEYF010005154">
    <property type="protein sequence ID" value="KAJ8929003.1"/>
    <property type="molecule type" value="Genomic_DNA"/>
</dbReference>
<reference evidence="2" key="1">
    <citation type="journal article" date="2023" name="Insect Mol. Biol.">
        <title>Genome sequencing provides insights into the evolution of gene families encoding plant cell wall-degrading enzymes in longhorned beetles.</title>
        <authorList>
            <person name="Shin N.R."/>
            <person name="Okamura Y."/>
            <person name="Kirsch R."/>
            <person name="Pauchet Y."/>
        </authorList>
    </citation>
    <scope>NUCLEOTIDE SEQUENCE</scope>
    <source>
        <strain evidence="2">RBIC_L_NR</strain>
    </source>
</reference>
<keyword evidence="1" id="KW-0812">Transmembrane</keyword>
<evidence type="ECO:0000256" key="1">
    <source>
        <dbReference type="SAM" id="Phobius"/>
    </source>
</evidence>
<keyword evidence="1" id="KW-1133">Transmembrane helix</keyword>
<protein>
    <submittedName>
        <fullName evidence="2">Uncharacterized protein</fullName>
    </submittedName>
</protein>
<proteinExistence type="predicted"/>
<accession>A0AAV8WR65</accession>
<keyword evidence="1" id="KW-0472">Membrane</keyword>
<dbReference type="AlphaFoldDB" id="A0AAV8WR65"/>